<dbReference type="PANTHER" id="PTHR19303">
    <property type="entry name" value="TRANSPOSON"/>
    <property type="match status" value="1"/>
</dbReference>
<evidence type="ECO:0000313" key="7">
    <source>
        <dbReference type="Proteomes" id="UP000663870"/>
    </source>
</evidence>
<comment type="caution">
    <text evidence="4">The sequence shown here is derived from an EMBL/GenBank/DDBJ whole genome shotgun (WGS) entry which is preliminary data.</text>
</comment>
<organism evidence="4 6">
    <name type="scientific">Rotaria sordida</name>
    <dbReference type="NCBI Taxonomy" id="392033"/>
    <lineage>
        <taxon>Eukaryota</taxon>
        <taxon>Metazoa</taxon>
        <taxon>Spiralia</taxon>
        <taxon>Gnathifera</taxon>
        <taxon>Rotifera</taxon>
        <taxon>Eurotatoria</taxon>
        <taxon>Bdelloidea</taxon>
        <taxon>Philodinida</taxon>
        <taxon>Philodinidae</taxon>
        <taxon>Rotaria</taxon>
    </lineage>
</organism>
<dbReference type="InterPro" id="IPR004875">
    <property type="entry name" value="DDE_SF_endonuclease_dom"/>
</dbReference>
<evidence type="ECO:0000259" key="3">
    <source>
        <dbReference type="PROSITE" id="PS51253"/>
    </source>
</evidence>
<feature type="region of interest" description="Disordered" evidence="2">
    <location>
        <begin position="50"/>
        <end position="77"/>
    </location>
</feature>
<accession>A0A815L3P5</accession>
<feature type="compositionally biased region" description="Basic and acidic residues" evidence="2">
    <location>
        <begin position="569"/>
        <end position="583"/>
    </location>
</feature>
<dbReference type="GO" id="GO:0005634">
    <property type="term" value="C:nucleus"/>
    <property type="evidence" value="ECO:0007669"/>
    <property type="project" value="TreeGrafter"/>
</dbReference>
<dbReference type="AlphaFoldDB" id="A0A815L3P5"/>
<dbReference type="Gene3D" id="1.10.10.60">
    <property type="entry name" value="Homeodomain-like"/>
    <property type="match status" value="1"/>
</dbReference>
<dbReference type="InterPro" id="IPR050863">
    <property type="entry name" value="CenT-Element_Derived"/>
</dbReference>
<dbReference type="EMBL" id="CAJNOH010005657">
    <property type="protein sequence ID" value="CAF1404744.1"/>
    <property type="molecule type" value="Genomic_DNA"/>
</dbReference>
<sequence length="595" mass="68410">MNTECHLYTLPQTESDDNNDTSSDESDLEVISIVDETDNIAISIKNHFNLDDDEEDNNNEGATDIPQSNSVLNSNDTELDEDLNDLNADIVSTDQSSLLASLSAVSNSVEEHPSCKRKRRQWSTAEKLHAVDMLEKAGGNKLLTSKKEGCSRYQLSQWMKQKEDLIQLSKQNHGRKRKRLPGAGHKLQYPELDKLLLEWFRERRTAPAIQSNVSTMTTSIVVKREKVTFKQLQRRGKQLCIELKHEHPPSTKWYGRFMRRHRLSLQKPKKQQKVPLNEAHLLINSFHTYIRRANTWGPKRGVMGAFLPRDVVNMDESPLSLFGDQTKLSINDMNTVNEIEGHISDKRFCTVILTVFAEDNSRVGPVVLFKGKGQVSDNEKMQYASKVKVFFTPKAFNNRSTMDKYISWWYSKVNDGQPKLFITDSSSTHLNEETIRLMRKQRVVIAVIPKGCTMYIQSLDVHVFSTFKHHHYECAEEWIEKNGGRSKIKLTAAQSRILCTRLVSSAWSRTLNSIDPMASFLELGYVWNDNSLVRPPSIPGYCFDPTNVDYSTNKDRNIADDQRIEEEARKATEQHNRNLDKNTKQKTLLDMWKKN</sequence>
<evidence type="ECO:0000313" key="6">
    <source>
        <dbReference type="Proteomes" id="UP000663854"/>
    </source>
</evidence>
<feature type="region of interest" description="Disordered" evidence="2">
    <location>
        <begin position="1"/>
        <end position="26"/>
    </location>
</feature>
<dbReference type="Proteomes" id="UP000663870">
    <property type="component" value="Unassembled WGS sequence"/>
</dbReference>
<name>A0A815L3P5_9BILA</name>
<evidence type="ECO:0000256" key="2">
    <source>
        <dbReference type="SAM" id="MobiDB-lite"/>
    </source>
</evidence>
<evidence type="ECO:0000313" key="4">
    <source>
        <dbReference type="EMBL" id="CAF1404744.1"/>
    </source>
</evidence>
<dbReference type="EMBL" id="CAJNOL010007169">
    <property type="protein sequence ID" value="CAF1625714.1"/>
    <property type="molecule type" value="Genomic_DNA"/>
</dbReference>
<feature type="region of interest" description="Disordered" evidence="2">
    <location>
        <begin position="569"/>
        <end position="595"/>
    </location>
</feature>
<keyword evidence="1" id="KW-0238">DNA-binding</keyword>
<keyword evidence="7" id="KW-1185">Reference proteome</keyword>
<evidence type="ECO:0000313" key="5">
    <source>
        <dbReference type="EMBL" id="CAF1625714.1"/>
    </source>
</evidence>
<dbReference type="GO" id="GO:0043565">
    <property type="term" value="F:sequence-specific DNA binding"/>
    <property type="evidence" value="ECO:0007669"/>
    <property type="project" value="InterPro"/>
</dbReference>
<dbReference type="InterPro" id="IPR010921">
    <property type="entry name" value="Trp_repressor/repl_initiator"/>
</dbReference>
<dbReference type="PROSITE" id="PS51253">
    <property type="entry name" value="HTH_CENPB"/>
    <property type="match status" value="1"/>
</dbReference>
<dbReference type="Pfam" id="PF03184">
    <property type="entry name" value="DDE_1"/>
    <property type="match status" value="1"/>
</dbReference>
<dbReference type="PANTHER" id="PTHR19303:SF73">
    <property type="entry name" value="PROTEIN PDC2"/>
    <property type="match status" value="1"/>
</dbReference>
<gene>
    <name evidence="5" type="ORF">JXQ802_LOCUS51152</name>
    <name evidence="4" type="ORF">PYM288_LOCUS34938</name>
</gene>
<evidence type="ECO:0000256" key="1">
    <source>
        <dbReference type="ARBA" id="ARBA00023125"/>
    </source>
</evidence>
<dbReference type="InterPro" id="IPR006600">
    <property type="entry name" value="HTH_CenpB_DNA-bd_dom"/>
</dbReference>
<reference evidence="4" key="1">
    <citation type="submission" date="2021-02" db="EMBL/GenBank/DDBJ databases">
        <authorList>
            <person name="Nowell W R."/>
        </authorList>
    </citation>
    <scope>NUCLEOTIDE SEQUENCE</scope>
</reference>
<protein>
    <recommendedName>
        <fullName evidence="3">HTH CENPB-type domain-containing protein</fullName>
    </recommendedName>
</protein>
<feature type="compositionally biased region" description="Acidic residues" evidence="2">
    <location>
        <begin position="14"/>
        <end position="26"/>
    </location>
</feature>
<dbReference type="Proteomes" id="UP000663854">
    <property type="component" value="Unassembled WGS sequence"/>
</dbReference>
<dbReference type="SUPFAM" id="SSF48295">
    <property type="entry name" value="TrpR-like"/>
    <property type="match status" value="1"/>
</dbReference>
<feature type="domain" description="HTH CENPB-type" evidence="3">
    <location>
        <begin position="180"/>
        <end position="267"/>
    </location>
</feature>
<proteinExistence type="predicted"/>